<reference evidence="1 2" key="1">
    <citation type="submission" date="2024-02" db="EMBL/GenBank/DDBJ databases">
        <authorList>
            <person name="Saticioglu I.B."/>
        </authorList>
    </citation>
    <scope>NUCLEOTIDE SEQUENCE [LARGE SCALE GENOMIC DNA]</scope>
    <source>
        <strain evidence="1 2">Mu-80</strain>
    </source>
</reference>
<evidence type="ECO:0000313" key="2">
    <source>
        <dbReference type="Proteomes" id="UP001371224"/>
    </source>
</evidence>
<sequence length="420" mass="45578">MSAEQIAFQVTYASVDSGDGADPTAAAEHILRDERVLAAVRGFDGDETVLLIPVTDGGEIVALDADDRLRFDLTAHRLQELFDDAGLSLHLGFDDDAFETVDAELDEQFGDAFEQLDDSAASPDDMTGFGVLDDDAEFDDELFAPEPVRVAEFSRRGPWGARLTAQILSTPVDHLEVGTWSLYRYSTDQPHMAVSGGTADGPIIEVNLPAEGDAWVEITSPRGRTAMVWPNAEQHTRPVLEIDAIAVAESAEVYRRMLAEADGTRDELEALRMGDAIDVDAAQRACMPEALGGTVGEGERLRAFIAAFGVPQTLIGAGLDDASTGRRFAPRGWWRTVGDLLVGGFVETTPLTRRDRPLPRFARFLRKRPLLGASISTAELAAGVALGRSRSRLVRGLGVLIVIDAVADLVIWTVRMLHRR</sequence>
<protein>
    <submittedName>
        <fullName evidence="1">Uncharacterized protein</fullName>
    </submittedName>
</protein>
<gene>
    <name evidence="1" type="ORF">WDU99_02825</name>
</gene>
<name>A0ABU8L7E0_9MICO</name>
<proteinExistence type="predicted"/>
<accession>A0ABU8L7E0</accession>
<organism evidence="1 2">
    <name type="scientific">Microbacterium bandirmense</name>
    <dbReference type="NCBI Taxonomy" id="3122050"/>
    <lineage>
        <taxon>Bacteria</taxon>
        <taxon>Bacillati</taxon>
        <taxon>Actinomycetota</taxon>
        <taxon>Actinomycetes</taxon>
        <taxon>Micrococcales</taxon>
        <taxon>Microbacteriaceae</taxon>
        <taxon>Microbacterium</taxon>
    </lineage>
</organism>
<comment type="caution">
    <text evidence="1">The sequence shown here is derived from an EMBL/GenBank/DDBJ whole genome shotgun (WGS) entry which is preliminary data.</text>
</comment>
<evidence type="ECO:0000313" key="1">
    <source>
        <dbReference type="EMBL" id="MEJ1087247.1"/>
    </source>
</evidence>
<keyword evidence="2" id="KW-1185">Reference proteome</keyword>
<dbReference type="RefSeq" id="WP_337330920.1">
    <property type="nucleotide sequence ID" value="NZ_JBBDGM010000002.1"/>
</dbReference>
<dbReference type="EMBL" id="JBBDGM010000002">
    <property type="protein sequence ID" value="MEJ1087247.1"/>
    <property type="molecule type" value="Genomic_DNA"/>
</dbReference>
<dbReference type="Proteomes" id="UP001371224">
    <property type="component" value="Unassembled WGS sequence"/>
</dbReference>